<dbReference type="RefSeq" id="WP_052000645.1">
    <property type="nucleotide sequence ID" value="NZ_BAJS01000009.1"/>
</dbReference>
<dbReference type="InterPro" id="IPR018060">
    <property type="entry name" value="HTH_AraC"/>
</dbReference>
<dbReference type="GO" id="GO:0000160">
    <property type="term" value="P:phosphorelay signal transduction system"/>
    <property type="evidence" value="ECO:0007669"/>
    <property type="project" value="InterPro"/>
</dbReference>
<dbReference type="GO" id="GO:0043565">
    <property type="term" value="F:sequence-specific DNA binding"/>
    <property type="evidence" value="ECO:0007669"/>
    <property type="project" value="InterPro"/>
</dbReference>
<evidence type="ECO:0000313" key="8">
    <source>
        <dbReference type="Proteomes" id="UP000027601"/>
    </source>
</evidence>
<dbReference type="SMART" id="SM00342">
    <property type="entry name" value="HTH_ARAC"/>
    <property type="match status" value="1"/>
</dbReference>
<evidence type="ECO:0000256" key="2">
    <source>
        <dbReference type="ARBA" id="ARBA00023125"/>
    </source>
</evidence>
<keyword evidence="1" id="KW-0805">Transcription regulation</keyword>
<dbReference type="SUPFAM" id="SSF52172">
    <property type="entry name" value="CheY-like"/>
    <property type="match status" value="1"/>
</dbReference>
<dbReference type="Pfam" id="PF12833">
    <property type="entry name" value="HTH_18"/>
    <property type="match status" value="1"/>
</dbReference>
<protein>
    <submittedName>
        <fullName evidence="7">DNA-binding response regulator, AraC family</fullName>
    </submittedName>
</protein>
<dbReference type="Gene3D" id="3.40.50.2300">
    <property type="match status" value="1"/>
</dbReference>
<evidence type="ECO:0000256" key="3">
    <source>
        <dbReference type="ARBA" id="ARBA00023163"/>
    </source>
</evidence>
<dbReference type="SUPFAM" id="SSF46689">
    <property type="entry name" value="Homeodomain-like"/>
    <property type="match status" value="1"/>
</dbReference>
<dbReference type="InterPro" id="IPR009057">
    <property type="entry name" value="Homeodomain-like_sf"/>
</dbReference>
<evidence type="ECO:0000259" key="5">
    <source>
        <dbReference type="PROSITE" id="PS01124"/>
    </source>
</evidence>
<dbReference type="InterPro" id="IPR011006">
    <property type="entry name" value="CheY-like_superfamily"/>
</dbReference>
<dbReference type="Proteomes" id="UP000027601">
    <property type="component" value="Unassembled WGS sequence"/>
</dbReference>
<sequence>MVEDHEELREYLKSKFSAYFTVITATNGTEAMEAITRYLPEIVVSDVMMPHGDGLTLCQQIKDNSLFADIFVILLTAKSSTDDELQGYKAGADIYVKKPFDSDALLNQIININQTRQKRKSQLLGKLISPDSKEIEFDPKEHFLQQSMKIIEDHLMDADFKIDEFAAEMNTSKTVLHRKFRSLVGQTPNQFIRTIRLRKAVHLLGTSDLTIAEIAYLTGFNQSHYFIKCFREVYHDTPKNFRQKKQE</sequence>
<keyword evidence="8" id="KW-1185">Reference proteome</keyword>
<name>A0A069D1F7_9BACE</name>
<proteinExistence type="predicted"/>
<dbReference type="PANTHER" id="PTHR43280">
    <property type="entry name" value="ARAC-FAMILY TRANSCRIPTIONAL REGULATOR"/>
    <property type="match status" value="1"/>
</dbReference>
<dbReference type="InterPro" id="IPR001789">
    <property type="entry name" value="Sig_transdc_resp-reg_receiver"/>
</dbReference>
<keyword evidence="4" id="KW-0597">Phosphoprotein</keyword>
<reference evidence="7 8" key="1">
    <citation type="journal article" date="2015" name="Microbes Environ.">
        <title>Distribution and evolution of nitrogen fixation genes in the phylum bacteroidetes.</title>
        <authorList>
            <person name="Inoue J."/>
            <person name="Oshima K."/>
            <person name="Suda W."/>
            <person name="Sakamoto M."/>
            <person name="Iino T."/>
            <person name="Noda S."/>
            <person name="Hongoh Y."/>
            <person name="Hattori M."/>
            <person name="Ohkuma M."/>
        </authorList>
    </citation>
    <scope>NUCLEOTIDE SEQUENCE [LARGE SCALE GENOMIC DNA]</scope>
    <source>
        <strain evidence="7 8">JCM 15093</strain>
    </source>
</reference>
<evidence type="ECO:0000259" key="6">
    <source>
        <dbReference type="PROSITE" id="PS50110"/>
    </source>
</evidence>
<dbReference type="GO" id="GO:0003700">
    <property type="term" value="F:DNA-binding transcription factor activity"/>
    <property type="evidence" value="ECO:0007669"/>
    <property type="project" value="InterPro"/>
</dbReference>
<keyword evidence="2 7" id="KW-0238">DNA-binding</keyword>
<feature type="domain" description="Response regulatory" evidence="6">
    <location>
        <begin position="1"/>
        <end position="113"/>
    </location>
</feature>
<dbReference type="AlphaFoldDB" id="A0A069D1F7"/>
<dbReference type="SMART" id="SM00448">
    <property type="entry name" value="REC"/>
    <property type="match status" value="1"/>
</dbReference>
<gene>
    <name evidence="7" type="ORF">JCM15093_1938</name>
</gene>
<evidence type="ECO:0000256" key="4">
    <source>
        <dbReference type="PROSITE-ProRule" id="PRU00169"/>
    </source>
</evidence>
<feature type="domain" description="HTH araC/xylS-type" evidence="5">
    <location>
        <begin position="145"/>
        <end position="244"/>
    </location>
</feature>
<dbReference type="EMBL" id="BAJS01000009">
    <property type="protein sequence ID" value="GAK36748.1"/>
    <property type="molecule type" value="Genomic_DNA"/>
</dbReference>
<dbReference type="PROSITE" id="PS01124">
    <property type="entry name" value="HTH_ARAC_FAMILY_2"/>
    <property type="match status" value="1"/>
</dbReference>
<evidence type="ECO:0000256" key="1">
    <source>
        <dbReference type="ARBA" id="ARBA00023015"/>
    </source>
</evidence>
<organism evidence="7 8">
    <name type="scientific">Bacteroides graminisolvens DSM 19988 = JCM 15093</name>
    <dbReference type="NCBI Taxonomy" id="1121097"/>
    <lineage>
        <taxon>Bacteria</taxon>
        <taxon>Pseudomonadati</taxon>
        <taxon>Bacteroidota</taxon>
        <taxon>Bacteroidia</taxon>
        <taxon>Bacteroidales</taxon>
        <taxon>Bacteroidaceae</taxon>
        <taxon>Bacteroides</taxon>
    </lineage>
</organism>
<dbReference type="eggNOG" id="COG0745">
    <property type="taxonomic scope" value="Bacteria"/>
</dbReference>
<dbReference type="PROSITE" id="PS50110">
    <property type="entry name" value="RESPONSE_REGULATORY"/>
    <property type="match status" value="1"/>
</dbReference>
<keyword evidence="3" id="KW-0804">Transcription</keyword>
<dbReference type="CDD" id="cd17574">
    <property type="entry name" value="REC_OmpR"/>
    <property type="match status" value="1"/>
</dbReference>
<feature type="modified residue" description="4-aspartylphosphate" evidence="4">
    <location>
        <position position="46"/>
    </location>
</feature>
<dbReference type="PANTHER" id="PTHR43280:SF2">
    <property type="entry name" value="HTH-TYPE TRANSCRIPTIONAL REGULATOR EXSA"/>
    <property type="match status" value="1"/>
</dbReference>
<comment type="caution">
    <text evidence="7">The sequence shown here is derived from an EMBL/GenBank/DDBJ whole genome shotgun (WGS) entry which is preliminary data.</text>
</comment>
<accession>A0A069D1F7</accession>
<evidence type="ECO:0000313" key="7">
    <source>
        <dbReference type="EMBL" id="GAK36748.1"/>
    </source>
</evidence>
<dbReference type="Pfam" id="PF00072">
    <property type="entry name" value="Response_reg"/>
    <property type="match status" value="1"/>
</dbReference>
<dbReference type="Gene3D" id="1.10.10.60">
    <property type="entry name" value="Homeodomain-like"/>
    <property type="match status" value="1"/>
</dbReference>